<gene>
    <name evidence="1" type="ORF">JT25_021950</name>
</gene>
<accession>A0A140E6T8</accession>
<dbReference type="OrthoDB" id="9806610at2"/>
<dbReference type="Pfam" id="PF03692">
    <property type="entry name" value="CxxCxxCC"/>
    <property type="match status" value="1"/>
</dbReference>
<evidence type="ECO:0000313" key="2">
    <source>
        <dbReference type="Proteomes" id="UP000030512"/>
    </source>
</evidence>
<dbReference type="EMBL" id="CP014476">
    <property type="protein sequence ID" value="AMK79112.1"/>
    <property type="molecule type" value="Genomic_DNA"/>
</dbReference>
<protein>
    <submittedName>
        <fullName evidence="1">Uncharacterized protein</fullName>
    </submittedName>
</protein>
<dbReference type="PANTHER" id="PTHR35866">
    <property type="entry name" value="PUTATIVE-RELATED"/>
    <property type="match status" value="1"/>
</dbReference>
<keyword evidence="2" id="KW-1185">Reference proteome</keyword>
<dbReference type="KEGG" id="mdn:JT25_021950"/>
<evidence type="ECO:0000313" key="1">
    <source>
        <dbReference type="EMBL" id="AMK79112.1"/>
    </source>
</evidence>
<dbReference type="RefSeq" id="WP_052142441.1">
    <property type="nucleotide sequence ID" value="NZ_CP014476.1"/>
</dbReference>
<organism evidence="1 2">
    <name type="scientific">Methylomonas denitrificans</name>
    <dbReference type="NCBI Taxonomy" id="1538553"/>
    <lineage>
        <taxon>Bacteria</taxon>
        <taxon>Pseudomonadati</taxon>
        <taxon>Pseudomonadota</taxon>
        <taxon>Gammaproteobacteria</taxon>
        <taxon>Methylococcales</taxon>
        <taxon>Methylococcaceae</taxon>
        <taxon>Methylomonas</taxon>
    </lineage>
</organism>
<reference evidence="1 2" key="1">
    <citation type="journal article" date="2015" name="Environ. Microbiol.">
        <title>Methane oxidation coupled to nitrate reduction under hypoxia by the Gammaproteobacterium Methylomonas denitrificans, sp. nov. type strain FJG1.</title>
        <authorList>
            <person name="Kits K.D."/>
            <person name="Klotz M.G."/>
            <person name="Stein L.Y."/>
        </authorList>
    </citation>
    <scope>NUCLEOTIDE SEQUENCE [LARGE SCALE GENOMIC DNA]</scope>
    <source>
        <strain evidence="1 2">FJG1</strain>
    </source>
</reference>
<dbReference type="STRING" id="1538553.JT25_021950"/>
<dbReference type="Proteomes" id="UP000030512">
    <property type="component" value="Chromosome"/>
</dbReference>
<dbReference type="InterPro" id="IPR005358">
    <property type="entry name" value="Puta_zinc/iron-chelating_dom"/>
</dbReference>
<sequence>MSKTTPANVKLTLYGKPIELEFSTPTEKVTPVAMLPTLHRINNTFVETAVAVFVADHETISCQAGCGACCRQVVPLAEFEAYQIASVVEQLPEPRRSAVKQRFADACEKLDAIQWLSRLERMLEQGTNHEVVEAHALSYFQQGVPCPFLEAESCSIHPVRPLACREYLVTSPAEHCQNPTPEHVRHIELKFQVSKIVRKLWRTSHIKDLDSVPMIYALQWVKKHPNQFPKKRGQDWLREFFDYMANP</sequence>
<dbReference type="PANTHER" id="PTHR35866:SF1">
    <property type="entry name" value="YKGJ FAMILY CYSTEINE CLUSTER PROTEIN"/>
    <property type="match status" value="1"/>
</dbReference>
<dbReference type="AlphaFoldDB" id="A0A140E6T8"/>
<name>A0A140E6T8_9GAMM</name>
<proteinExistence type="predicted"/>